<dbReference type="InterPro" id="IPR013083">
    <property type="entry name" value="Znf_RING/FYVE/PHD"/>
</dbReference>
<comment type="subcellular location">
    <subcellularLocation>
        <location evidence="1">Nucleus</location>
    </subcellularLocation>
</comment>
<dbReference type="InParanoid" id="A0A0D2VU52"/>
<dbReference type="GO" id="GO:0000724">
    <property type="term" value="P:double-strand break repair via homologous recombination"/>
    <property type="evidence" value="ECO:0007669"/>
    <property type="project" value="InterPro"/>
</dbReference>
<evidence type="ECO:0000256" key="3">
    <source>
        <dbReference type="ARBA" id="ARBA00008212"/>
    </source>
</evidence>
<keyword evidence="4" id="KW-0808">Transferase</keyword>
<dbReference type="RefSeq" id="XP_004346124.1">
    <property type="nucleotide sequence ID" value="XM_004346074.2"/>
</dbReference>
<dbReference type="CDD" id="cd16651">
    <property type="entry name" value="SPL-RING_NSE2"/>
    <property type="match status" value="1"/>
</dbReference>
<proteinExistence type="inferred from homology"/>
<keyword evidence="5" id="KW-0479">Metal-binding</keyword>
<dbReference type="Pfam" id="PF11789">
    <property type="entry name" value="zf-Nse"/>
    <property type="match status" value="1"/>
</dbReference>
<dbReference type="Gene3D" id="3.30.40.10">
    <property type="entry name" value="Zinc/RING finger domain, C3HC4 (zinc finger)"/>
    <property type="match status" value="1"/>
</dbReference>
<dbReference type="InterPro" id="IPR026846">
    <property type="entry name" value="Nse2(Mms21)"/>
</dbReference>
<dbReference type="UniPathway" id="UPA00886"/>
<dbReference type="SUPFAM" id="SSF57850">
    <property type="entry name" value="RING/U-box"/>
    <property type="match status" value="1"/>
</dbReference>
<accession>A0A0D2VU52</accession>
<dbReference type="InterPro" id="IPR004181">
    <property type="entry name" value="Znf_MIZ"/>
</dbReference>
<keyword evidence="8" id="KW-0862">Zinc</keyword>
<comment type="similarity">
    <text evidence="3">Belongs to the NSE2 family.</text>
</comment>
<dbReference type="PhylomeDB" id="A0A0D2VU52"/>
<dbReference type="Proteomes" id="UP000008743">
    <property type="component" value="Unassembled WGS sequence"/>
</dbReference>
<evidence type="ECO:0000256" key="11">
    <source>
        <dbReference type="SAM" id="MobiDB-lite"/>
    </source>
</evidence>
<evidence type="ECO:0000313" key="13">
    <source>
        <dbReference type="EMBL" id="KJE94892.1"/>
    </source>
</evidence>
<gene>
    <name evidence="13" type="ORF">CAOG_005451</name>
</gene>
<evidence type="ECO:0000256" key="6">
    <source>
        <dbReference type="ARBA" id="ARBA00022771"/>
    </source>
</evidence>
<dbReference type="STRING" id="595528.A0A0D2VU52"/>
<dbReference type="PANTHER" id="PTHR21330:SF1">
    <property type="entry name" value="E3 SUMO-PROTEIN LIGASE NSE2"/>
    <property type="match status" value="1"/>
</dbReference>
<evidence type="ECO:0000256" key="8">
    <source>
        <dbReference type="ARBA" id="ARBA00022833"/>
    </source>
</evidence>
<feature type="domain" description="SP-RING-type" evidence="12">
    <location>
        <begin position="145"/>
        <end position="229"/>
    </location>
</feature>
<sequence length="252" mass="28752">MSQVQLNQQITTNIANQLKLVSQMVSTVRKEALASTFNRCSEVAVDLATHGGAEEHQQRALEEGQLSLLACEERLAHLIKVLDDVQKECRGGMRPPPLDSYVEERLKGVEASVPYDPAKDERFTRYRKEVWKANPGSRPNPDQEDDTDQELVAQDSVVPEICPITKSRLVEPVRSSRCTHTFSRKAIQQLYQQAKKKLICPVPGCNQEIRLEELERNIDMEKQLRRTDIQQRTQRASQSTQRQDSDDEEVLS</sequence>
<dbReference type="OMA" id="VECKHIY"/>
<keyword evidence="6 10" id="KW-0863">Zinc-finger</keyword>
<dbReference type="AlphaFoldDB" id="A0A0D2VU52"/>
<evidence type="ECO:0000256" key="2">
    <source>
        <dbReference type="ARBA" id="ARBA00004718"/>
    </source>
</evidence>
<dbReference type="GO" id="GO:0061665">
    <property type="term" value="F:SUMO ligase activity"/>
    <property type="evidence" value="ECO:0007669"/>
    <property type="project" value="TreeGrafter"/>
</dbReference>
<evidence type="ECO:0000259" key="12">
    <source>
        <dbReference type="PROSITE" id="PS51044"/>
    </source>
</evidence>
<dbReference type="GO" id="GO:0030915">
    <property type="term" value="C:Smc5-Smc6 complex"/>
    <property type="evidence" value="ECO:0007669"/>
    <property type="project" value="InterPro"/>
</dbReference>
<evidence type="ECO:0000256" key="10">
    <source>
        <dbReference type="PROSITE-ProRule" id="PRU00452"/>
    </source>
</evidence>
<organism evidence="13 14">
    <name type="scientific">Capsaspora owczarzaki (strain ATCC 30864)</name>
    <dbReference type="NCBI Taxonomy" id="595528"/>
    <lineage>
        <taxon>Eukaryota</taxon>
        <taxon>Filasterea</taxon>
        <taxon>Capsaspora</taxon>
    </lineage>
</organism>
<evidence type="ECO:0000256" key="5">
    <source>
        <dbReference type="ARBA" id="ARBA00022723"/>
    </source>
</evidence>
<feature type="compositionally biased region" description="Low complexity" evidence="11">
    <location>
        <begin position="230"/>
        <end position="242"/>
    </location>
</feature>
<dbReference type="EMBL" id="KE346368">
    <property type="protein sequence ID" value="KJE94892.1"/>
    <property type="molecule type" value="Genomic_DNA"/>
</dbReference>
<evidence type="ECO:0000313" key="14">
    <source>
        <dbReference type="Proteomes" id="UP000008743"/>
    </source>
</evidence>
<protein>
    <recommendedName>
        <fullName evidence="12">SP-RING-type domain-containing protein</fullName>
    </recommendedName>
</protein>
<reference evidence="14" key="1">
    <citation type="submission" date="2011-02" db="EMBL/GenBank/DDBJ databases">
        <title>The Genome Sequence of Capsaspora owczarzaki ATCC 30864.</title>
        <authorList>
            <person name="Russ C."/>
            <person name="Cuomo C."/>
            <person name="Burger G."/>
            <person name="Gray M.W."/>
            <person name="Holland P.W.H."/>
            <person name="King N."/>
            <person name="Lang F.B.F."/>
            <person name="Roger A.J."/>
            <person name="Ruiz-Trillo I."/>
            <person name="Young S.K."/>
            <person name="Zeng Q."/>
            <person name="Gargeya S."/>
            <person name="Alvarado L."/>
            <person name="Berlin A."/>
            <person name="Chapman S.B."/>
            <person name="Chen Z."/>
            <person name="Freedman E."/>
            <person name="Gellesch M."/>
            <person name="Goldberg J."/>
            <person name="Griggs A."/>
            <person name="Gujja S."/>
            <person name="Heilman E."/>
            <person name="Heiman D."/>
            <person name="Howarth C."/>
            <person name="Mehta T."/>
            <person name="Neiman D."/>
            <person name="Pearson M."/>
            <person name="Roberts A."/>
            <person name="Saif S."/>
            <person name="Shea T."/>
            <person name="Shenoy N."/>
            <person name="Sisk P."/>
            <person name="Stolte C."/>
            <person name="Sykes S."/>
            <person name="White J."/>
            <person name="Yandava C."/>
            <person name="Haas B."/>
            <person name="Nusbaum C."/>
            <person name="Birren B."/>
        </authorList>
    </citation>
    <scope>NUCLEOTIDE SEQUENCE</scope>
    <source>
        <strain evidence="14">ATCC 30864</strain>
    </source>
</reference>
<dbReference type="PROSITE" id="PS51044">
    <property type="entry name" value="ZF_SP_RING"/>
    <property type="match status" value="1"/>
</dbReference>
<comment type="pathway">
    <text evidence="2">Protein modification; protein sumoylation.</text>
</comment>
<evidence type="ECO:0000256" key="4">
    <source>
        <dbReference type="ARBA" id="ARBA00022679"/>
    </source>
</evidence>
<name>A0A0D2VU52_CAPO3</name>
<feature type="region of interest" description="Disordered" evidence="11">
    <location>
        <begin position="226"/>
        <end position="252"/>
    </location>
</feature>
<keyword evidence="7" id="KW-0833">Ubl conjugation pathway</keyword>
<feature type="region of interest" description="Disordered" evidence="11">
    <location>
        <begin position="132"/>
        <end position="155"/>
    </location>
</feature>
<evidence type="ECO:0000256" key="1">
    <source>
        <dbReference type="ARBA" id="ARBA00004123"/>
    </source>
</evidence>
<evidence type="ECO:0000256" key="7">
    <source>
        <dbReference type="ARBA" id="ARBA00022786"/>
    </source>
</evidence>
<dbReference type="GO" id="GO:0016925">
    <property type="term" value="P:protein sumoylation"/>
    <property type="evidence" value="ECO:0007669"/>
    <property type="project" value="UniProtKB-UniPathway"/>
</dbReference>
<keyword evidence="14" id="KW-1185">Reference proteome</keyword>
<dbReference type="GO" id="GO:0005634">
    <property type="term" value="C:nucleus"/>
    <property type="evidence" value="ECO:0007669"/>
    <property type="project" value="UniProtKB-SubCell"/>
</dbReference>
<keyword evidence="9" id="KW-0539">Nucleus</keyword>
<dbReference type="PANTHER" id="PTHR21330">
    <property type="entry name" value="E3 SUMO-PROTEIN LIGASE NSE2"/>
    <property type="match status" value="1"/>
</dbReference>
<evidence type="ECO:0000256" key="9">
    <source>
        <dbReference type="ARBA" id="ARBA00023242"/>
    </source>
</evidence>
<dbReference type="OrthoDB" id="26899at2759"/>
<dbReference type="GO" id="GO:0008270">
    <property type="term" value="F:zinc ion binding"/>
    <property type="evidence" value="ECO:0007669"/>
    <property type="project" value="UniProtKB-KW"/>
</dbReference>